<keyword evidence="8" id="KW-1185">Reference proteome</keyword>
<evidence type="ECO:0000256" key="4">
    <source>
        <dbReference type="SAM" id="Phobius"/>
    </source>
</evidence>
<dbReference type="Proteomes" id="UP000218231">
    <property type="component" value="Unassembled WGS sequence"/>
</dbReference>
<dbReference type="AlphaFoldDB" id="A0A2A2J7G2"/>
<feature type="domain" description="Phospholipid/glycerol acyltransferase" evidence="5">
    <location>
        <begin position="7"/>
        <end position="128"/>
    </location>
</feature>
<proteinExistence type="inferred from homology"/>
<feature type="transmembrane region" description="Helical" evidence="4">
    <location>
        <begin position="246"/>
        <end position="266"/>
    </location>
</feature>
<dbReference type="GO" id="GO:0016746">
    <property type="term" value="F:acyltransferase activity"/>
    <property type="evidence" value="ECO:0007669"/>
    <property type="project" value="UniProtKB-KW"/>
</dbReference>
<gene>
    <name evidence="7" type="ORF">WR25_03444</name>
</gene>
<comment type="caution">
    <text evidence="7">The sequence shown here is derived from an EMBL/GenBank/DDBJ whole genome shotgun (WGS) entry which is preliminary data.</text>
</comment>
<reference evidence="7 8" key="1">
    <citation type="journal article" date="2017" name="Curr. Biol.">
        <title>Genome architecture and evolution of a unichromosomal asexual nematode.</title>
        <authorList>
            <person name="Fradin H."/>
            <person name="Zegar C."/>
            <person name="Gutwein M."/>
            <person name="Lucas J."/>
            <person name="Kovtun M."/>
            <person name="Corcoran D."/>
            <person name="Baugh L.R."/>
            <person name="Kiontke K."/>
            <person name="Gunsalus K."/>
            <person name="Fitch D.H."/>
            <person name="Piano F."/>
        </authorList>
    </citation>
    <scope>NUCLEOTIDE SEQUENCE [LARGE SCALE GENOMIC DNA]</scope>
    <source>
        <strain evidence="7">PF1309</strain>
    </source>
</reference>
<dbReference type="OrthoDB" id="189226at2759"/>
<sequence>MLAARQNNEQGFRVMVKHAIHYTPLFGWYIFQHGYIYVRRFGDFVQTPVLRQLRWLNSLDDPYWLLIFPEGTRYIKKKAKLIESSQEFCRKNNLRPLENVLSPRVGGIQLAVEHLNSLDAIYDVTIAYGQERLPNRRGLAPGMFEFVCGPFEGREVHVHVKRYDIKEIPRDKDGLRNWIRQVYDEKDKLLDNFYTTGSYTEKVEEEGKSSEYSVENSVSIYRTLPPTLAFSAALIAPIFSQTARKAYLITIASFPLLICWLHVGVLEFERVLAAAIGQPDSVALSLRVRVELLELFLHFIIFILSHIDELVIAEVVFVLFGFQVVQSAVVSVFHGQKSH</sequence>
<evidence type="ECO:0000313" key="8">
    <source>
        <dbReference type="Proteomes" id="UP000218231"/>
    </source>
</evidence>
<dbReference type="SUPFAM" id="SSF69593">
    <property type="entry name" value="Glycerol-3-phosphate (1)-acyltransferase"/>
    <property type="match status" value="1"/>
</dbReference>
<keyword evidence="4" id="KW-1133">Transmembrane helix</keyword>
<evidence type="ECO:0000259" key="5">
    <source>
        <dbReference type="Pfam" id="PF01553"/>
    </source>
</evidence>
<organism evidence="7 8">
    <name type="scientific">Diploscapter pachys</name>
    <dbReference type="NCBI Taxonomy" id="2018661"/>
    <lineage>
        <taxon>Eukaryota</taxon>
        <taxon>Metazoa</taxon>
        <taxon>Ecdysozoa</taxon>
        <taxon>Nematoda</taxon>
        <taxon>Chromadorea</taxon>
        <taxon>Rhabditida</taxon>
        <taxon>Rhabditina</taxon>
        <taxon>Rhabditomorpha</taxon>
        <taxon>Rhabditoidea</taxon>
        <taxon>Rhabditidae</taxon>
        <taxon>Diploscapter</taxon>
    </lineage>
</organism>
<dbReference type="GO" id="GO:0036149">
    <property type="term" value="P:phosphatidylinositol acyl-chain remodeling"/>
    <property type="evidence" value="ECO:0007669"/>
    <property type="project" value="TreeGrafter"/>
</dbReference>
<evidence type="ECO:0000259" key="6">
    <source>
        <dbReference type="Pfam" id="PF16076"/>
    </source>
</evidence>
<dbReference type="InterPro" id="IPR002123">
    <property type="entry name" value="Plipid/glycerol_acylTrfase"/>
</dbReference>
<dbReference type="InterPro" id="IPR032098">
    <property type="entry name" value="Acyltransf_C"/>
</dbReference>
<evidence type="ECO:0000256" key="1">
    <source>
        <dbReference type="ARBA" id="ARBA00008655"/>
    </source>
</evidence>
<name>A0A2A2J7G2_9BILA</name>
<evidence type="ECO:0008006" key="9">
    <source>
        <dbReference type="Google" id="ProtNLM"/>
    </source>
</evidence>
<evidence type="ECO:0000313" key="7">
    <source>
        <dbReference type="EMBL" id="PAV57597.1"/>
    </source>
</evidence>
<dbReference type="EMBL" id="LIAE01010632">
    <property type="protein sequence ID" value="PAV57597.1"/>
    <property type="molecule type" value="Genomic_DNA"/>
</dbReference>
<feature type="transmembrane region" description="Helical" evidence="4">
    <location>
        <begin position="311"/>
        <end position="333"/>
    </location>
</feature>
<dbReference type="GO" id="GO:0005739">
    <property type="term" value="C:mitochondrion"/>
    <property type="evidence" value="ECO:0007669"/>
    <property type="project" value="TreeGrafter"/>
</dbReference>
<keyword evidence="2" id="KW-0808">Transferase</keyword>
<keyword evidence="4" id="KW-0472">Membrane</keyword>
<dbReference type="Pfam" id="PF16076">
    <property type="entry name" value="Acyltransf_C"/>
    <property type="match status" value="1"/>
</dbReference>
<dbReference type="Pfam" id="PF01553">
    <property type="entry name" value="Acyltransferase"/>
    <property type="match status" value="1"/>
</dbReference>
<evidence type="ECO:0000256" key="3">
    <source>
        <dbReference type="ARBA" id="ARBA00023315"/>
    </source>
</evidence>
<dbReference type="CDD" id="cd07990">
    <property type="entry name" value="LPLAT_LCLAT1-like"/>
    <property type="match status" value="1"/>
</dbReference>
<comment type="similarity">
    <text evidence="1">Belongs to the 1-acyl-sn-glycerol-3-phosphate acyltransferase family.</text>
</comment>
<feature type="domain" description="Acyltransferase C-terminal" evidence="6">
    <location>
        <begin position="154"/>
        <end position="207"/>
    </location>
</feature>
<dbReference type="STRING" id="2018661.A0A2A2J7G2"/>
<accession>A0A2A2J7G2</accession>
<dbReference type="PANTHER" id="PTHR10983:SF73">
    <property type="entry name" value="1-ACYL-SN-GLYCEROL-3-PHOSPHATE ACYLTRANSFERASE EPSILON"/>
    <property type="match status" value="1"/>
</dbReference>
<dbReference type="GO" id="GO:0005783">
    <property type="term" value="C:endoplasmic reticulum"/>
    <property type="evidence" value="ECO:0007669"/>
    <property type="project" value="TreeGrafter"/>
</dbReference>
<dbReference type="PANTHER" id="PTHR10983">
    <property type="entry name" value="1-ACYLGLYCEROL-3-PHOSPHATE ACYLTRANSFERASE-RELATED"/>
    <property type="match status" value="1"/>
</dbReference>
<keyword evidence="3" id="KW-0012">Acyltransferase</keyword>
<keyword evidence="4" id="KW-0812">Transmembrane</keyword>
<feature type="transmembrane region" description="Helical" evidence="4">
    <location>
        <begin position="286"/>
        <end position="304"/>
    </location>
</feature>
<protein>
    <recommendedName>
        <fullName evidence="9">Phospholipid/glycerol acyltransferase domain-containing protein</fullName>
    </recommendedName>
</protein>
<evidence type="ECO:0000256" key="2">
    <source>
        <dbReference type="ARBA" id="ARBA00022679"/>
    </source>
</evidence>